<dbReference type="PANTHER" id="PTHR44103:SF1">
    <property type="entry name" value="PROPROTEIN CONVERTASE P"/>
    <property type="match status" value="1"/>
</dbReference>
<reference evidence="3 4" key="1">
    <citation type="submission" date="2014-04" db="EMBL/GenBank/DDBJ databases">
        <title>Genome assembly of Hyalangium minutum DSM 14724.</title>
        <authorList>
            <person name="Sharma G."/>
            <person name="Subramanian S."/>
        </authorList>
    </citation>
    <scope>NUCLEOTIDE SEQUENCE [LARGE SCALE GENOMIC DNA]</scope>
    <source>
        <strain evidence="3 4">DSM 14724</strain>
    </source>
</reference>
<name>A0A085WR64_9BACT</name>
<sequence length="854" mass="88816">MVLASCGSAVDEAAAPAQQRSTLTSGTCEVRPPFTPNFEPELEWQWTGSTVLPNHKQVMMTPVVVDVNGDSIPDVVFNAFAGNNYTENGVMRAISGDDGHDLWTVTNTAYEVRGAASIAAGDIDGDGLVELCTVPENGLGVICFENDGTFKFRTPGQSASNWGGPSLADLDGDGTVEILDGNSVYSNTGALKWRGSDGAGGASGTGPLSFAVDIDQDAETRQLEVVNDRAIYRADGTPLCVNTSIGHGLSGVANFDSDPKGEVVVVWGGYVTLMDDNCQTLWTTAIPGGGQGGPPNIADFDNDGQPEIGVAGATMYSVLDTNGVVLWSSPTQDGSSNRTGSSTFDFEGDGRAEVAYADETQLRIYDGATGQIRFQVAHSSGTTYENPVIVDVDHDNNAEIVIASNNYAFAGEAGIRVFRDKRDGWVNTRAIWNQHAYSVTNVNDDGTIPLHPATNWLTAGLNTFRSNSQGSGSTSPFAAADLVASEVSGTCDSSTQRVTLTARVRNQGDAAASAGLPVAFYRGNSASGGTLLGVAHVEAVLAAGAEAWVTLPIDAISGGPYTVFAVADANGNGESRELECREDNNAGSASVSLSCAPAGGSCIEVRLNDYNLFLLGNYTEGHDLVGKAAVGGNVTMTDFAVGSGLPGPDFSNTLVAGGNLTLAHGAVWGDAVYGGTYSADTTVSYPRGTVSKGTPIDFTARFEQLRSLSSQLAGLPVNGTTSRRSWGGVMLTGTSPDVNVFDMPASIFAGATLLSITAPEGSLAVLNIHGTSAYFNAFGHSFSGGINQRGVLFNFVEATTLNAQGYGFWGTVLAPHADVTFFEGSWDGGLYAKSLTGNAEGHINPLNDHDICLQ</sequence>
<dbReference type="Proteomes" id="UP000028725">
    <property type="component" value="Unassembled WGS sequence"/>
</dbReference>
<dbReference type="NCBIfam" id="TIGR04215">
    <property type="entry name" value="choice_anch_A"/>
    <property type="match status" value="1"/>
</dbReference>
<proteinExistence type="predicted"/>
<dbReference type="Gene3D" id="2.130.10.130">
    <property type="entry name" value="Integrin alpha, N-terminal"/>
    <property type="match status" value="1"/>
</dbReference>
<dbReference type="PANTHER" id="PTHR44103">
    <property type="entry name" value="PROPROTEIN CONVERTASE P"/>
    <property type="match status" value="1"/>
</dbReference>
<dbReference type="AlphaFoldDB" id="A0A085WR64"/>
<evidence type="ECO:0000259" key="2">
    <source>
        <dbReference type="Pfam" id="PF20597"/>
    </source>
</evidence>
<dbReference type="InterPro" id="IPR013517">
    <property type="entry name" value="FG-GAP"/>
</dbReference>
<comment type="caution">
    <text evidence="3">The sequence shown here is derived from an EMBL/GenBank/DDBJ whole genome shotgun (WGS) entry which is preliminary data.</text>
</comment>
<dbReference type="InterPro" id="IPR028994">
    <property type="entry name" value="Integrin_alpha_N"/>
</dbReference>
<organism evidence="3 4">
    <name type="scientific">Hyalangium minutum</name>
    <dbReference type="NCBI Taxonomy" id="394096"/>
    <lineage>
        <taxon>Bacteria</taxon>
        <taxon>Pseudomonadati</taxon>
        <taxon>Myxococcota</taxon>
        <taxon>Myxococcia</taxon>
        <taxon>Myxococcales</taxon>
        <taxon>Cystobacterineae</taxon>
        <taxon>Archangiaceae</taxon>
        <taxon>Hyalangium</taxon>
    </lineage>
</organism>
<keyword evidence="1" id="KW-0732">Signal</keyword>
<dbReference type="InterPro" id="IPR013783">
    <property type="entry name" value="Ig-like_fold"/>
</dbReference>
<dbReference type="EMBL" id="JMCB01000003">
    <property type="protein sequence ID" value="KFE70177.1"/>
    <property type="molecule type" value="Genomic_DNA"/>
</dbReference>
<evidence type="ECO:0000313" key="3">
    <source>
        <dbReference type="EMBL" id="KFE70177.1"/>
    </source>
</evidence>
<dbReference type="Pfam" id="PF13517">
    <property type="entry name" value="FG-GAP_3"/>
    <property type="match status" value="2"/>
</dbReference>
<dbReference type="SUPFAM" id="SSF69318">
    <property type="entry name" value="Integrin alpha N-terminal domain"/>
    <property type="match status" value="1"/>
</dbReference>
<accession>A0A085WR64</accession>
<dbReference type="InterPro" id="IPR026588">
    <property type="entry name" value="Choice_anch_A"/>
</dbReference>
<gene>
    <name evidence="3" type="ORF">DB31_5219</name>
</gene>
<dbReference type="Gene3D" id="2.60.40.10">
    <property type="entry name" value="Immunoglobulins"/>
    <property type="match status" value="1"/>
</dbReference>
<dbReference type="PATRIC" id="fig|394096.3.peg.1701"/>
<keyword evidence="4" id="KW-1185">Reference proteome</keyword>
<feature type="domain" description="Choice-of-anchor A" evidence="2">
    <location>
        <begin position="607"/>
        <end position="842"/>
    </location>
</feature>
<dbReference type="STRING" id="394096.DB31_5219"/>
<dbReference type="Pfam" id="PF20597">
    <property type="entry name" value="pAdhesive_15"/>
    <property type="match status" value="1"/>
</dbReference>
<protein>
    <recommendedName>
        <fullName evidence="2">Choice-of-anchor A domain-containing protein</fullName>
    </recommendedName>
</protein>
<evidence type="ECO:0000313" key="4">
    <source>
        <dbReference type="Proteomes" id="UP000028725"/>
    </source>
</evidence>
<evidence type="ECO:0000256" key="1">
    <source>
        <dbReference type="ARBA" id="ARBA00022729"/>
    </source>
</evidence>